<dbReference type="GO" id="GO:0016020">
    <property type="term" value="C:membrane"/>
    <property type="evidence" value="ECO:0007669"/>
    <property type="project" value="InterPro"/>
</dbReference>
<keyword evidence="5" id="KW-1185">Reference proteome</keyword>
<keyword evidence="1" id="KW-0813">Transport</keyword>
<evidence type="ECO:0000313" key="5">
    <source>
        <dbReference type="Proteomes" id="UP000660262"/>
    </source>
</evidence>
<dbReference type="OrthoDB" id="538632at2759"/>
<evidence type="ECO:0000256" key="1">
    <source>
        <dbReference type="ARBA" id="ARBA00022448"/>
    </source>
</evidence>
<keyword evidence="2" id="KW-0677">Repeat</keyword>
<dbReference type="Gene3D" id="3.40.50.300">
    <property type="entry name" value="P-loop containing nucleotide triphosphate hydrolases"/>
    <property type="match status" value="1"/>
</dbReference>
<feature type="domain" description="ATPase AAA-type core" evidence="3">
    <location>
        <begin position="32"/>
        <end position="96"/>
    </location>
</feature>
<dbReference type="InterPro" id="IPR026082">
    <property type="entry name" value="ABCA"/>
</dbReference>
<comment type="caution">
    <text evidence="4">The sequence shown here is derived from an EMBL/GenBank/DDBJ whole genome shotgun (WGS) entry which is preliminary data.</text>
</comment>
<dbReference type="EMBL" id="BNJQ01000016">
    <property type="protein sequence ID" value="GHP07276.1"/>
    <property type="molecule type" value="Genomic_DNA"/>
</dbReference>
<dbReference type="InterPro" id="IPR027417">
    <property type="entry name" value="P-loop_NTPase"/>
</dbReference>
<organism evidence="4 5">
    <name type="scientific">Pycnococcus provasolii</name>
    <dbReference type="NCBI Taxonomy" id="41880"/>
    <lineage>
        <taxon>Eukaryota</taxon>
        <taxon>Viridiplantae</taxon>
        <taxon>Chlorophyta</taxon>
        <taxon>Pseudoscourfieldiophyceae</taxon>
        <taxon>Pseudoscourfieldiales</taxon>
        <taxon>Pycnococcaceae</taxon>
        <taxon>Pycnococcus</taxon>
    </lineage>
</organism>
<gene>
    <name evidence="4" type="ORF">PPROV_000601700</name>
</gene>
<evidence type="ECO:0000259" key="3">
    <source>
        <dbReference type="Pfam" id="PF13304"/>
    </source>
</evidence>
<dbReference type="GO" id="GO:0140359">
    <property type="term" value="F:ABC-type transporter activity"/>
    <property type="evidence" value="ECO:0007669"/>
    <property type="project" value="InterPro"/>
</dbReference>
<dbReference type="PANTHER" id="PTHR19229">
    <property type="entry name" value="ATP-BINDING CASSETTE TRANSPORTER SUBFAMILY A ABCA"/>
    <property type="match status" value="1"/>
</dbReference>
<dbReference type="PANTHER" id="PTHR19229:SF36">
    <property type="entry name" value="ATP-BINDING CASSETTE SUB-FAMILY A MEMBER 2"/>
    <property type="match status" value="1"/>
</dbReference>
<dbReference type="GO" id="GO:0016887">
    <property type="term" value="F:ATP hydrolysis activity"/>
    <property type="evidence" value="ECO:0007669"/>
    <property type="project" value="InterPro"/>
</dbReference>
<name>A0A830HIU3_9CHLO</name>
<reference evidence="4" key="1">
    <citation type="submission" date="2020-10" db="EMBL/GenBank/DDBJ databases">
        <title>Unveiling of a novel bifunctional photoreceptor, Dualchrome1, isolated from a cosmopolitan green alga.</title>
        <authorList>
            <person name="Suzuki S."/>
            <person name="Kawachi M."/>
        </authorList>
    </citation>
    <scope>NUCLEOTIDE SEQUENCE</scope>
    <source>
        <strain evidence="4">NIES 2893</strain>
    </source>
</reference>
<protein>
    <recommendedName>
        <fullName evidence="3">ATPase AAA-type core domain-containing protein</fullName>
    </recommendedName>
</protein>
<evidence type="ECO:0000313" key="4">
    <source>
        <dbReference type="EMBL" id="GHP07276.1"/>
    </source>
</evidence>
<dbReference type="GO" id="GO:0005319">
    <property type="term" value="F:lipid transporter activity"/>
    <property type="evidence" value="ECO:0007669"/>
    <property type="project" value="TreeGrafter"/>
</dbReference>
<dbReference type="AlphaFoldDB" id="A0A830HIU3"/>
<evidence type="ECO:0000256" key="2">
    <source>
        <dbReference type="ARBA" id="ARBA00022737"/>
    </source>
</evidence>
<dbReference type="GO" id="GO:0005524">
    <property type="term" value="F:ATP binding"/>
    <property type="evidence" value="ECO:0007669"/>
    <property type="project" value="InterPro"/>
</dbReference>
<dbReference type="InterPro" id="IPR003959">
    <property type="entry name" value="ATPase_AAA_core"/>
</dbReference>
<dbReference type="Proteomes" id="UP000660262">
    <property type="component" value="Unassembled WGS sequence"/>
</dbReference>
<dbReference type="Pfam" id="PF13304">
    <property type="entry name" value="AAA_21"/>
    <property type="match status" value="1"/>
</dbReference>
<proteinExistence type="predicted"/>
<sequence length="222" mass="23527">MAARLRGAPHSSAAARELAQLVELDGDAFRSQASQLSGGMRRRLSIGMALAGAPRVILLDEPTTGLDPESRSQVWRVIKREAQSRSVILTTHSMEEADALCSRVAVLSNGRLRCLGAPTELKHRYGGGVRLLVTVSDSSAVKDAVAFVQSSCPGATCEGSVSDSAFYSGKVLVTFKLASTSRLSSVFAAMLNDVEVTRAGIGEWEVQSPTLEDVFVAACTVK</sequence>
<accession>A0A830HIU3</accession>
<dbReference type="SUPFAM" id="SSF52540">
    <property type="entry name" value="P-loop containing nucleoside triphosphate hydrolases"/>
    <property type="match status" value="1"/>
</dbReference>